<dbReference type="CDD" id="cd11726">
    <property type="entry name" value="ADDz_ATRX"/>
    <property type="match status" value="1"/>
</dbReference>
<feature type="compositionally biased region" description="Acidic residues" evidence="15">
    <location>
        <begin position="716"/>
        <end position="738"/>
    </location>
</feature>
<dbReference type="InterPro" id="IPR025766">
    <property type="entry name" value="ADD"/>
</dbReference>
<feature type="compositionally biased region" description="Low complexity" evidence="15">
    <location>
        <begin position="908"/>
        <end position="917"/>
    </location>
</feature>
<evidence type="ECO:0000256" key="15">
    <source>
        <dbReference type="SAM" id="MobiDB-lite"/>
    </source>
</evidence>
<feature type="compositionally biased region" description="Basic and acidic residues" evidence="15">
    <location>
        <begin position="975"/>
        <end position="1009"/>
    </location>
</feature>
<evidence type="ECO:0000256" key="2">
    <source>
        <dbReference type="ARBA" id="ARBA00007025"/>
    </source>
</evidence>
<evidence type="ECO:0000256" key="11">
    <source>
        <dbReference type="ARBA" id="ARBA00023125"/>
    </source>
</evidence>
<evidence type="ECO:0000256" key="14">
    <source>
        <dbReference type="ARBA" id="ARBA00047995"/>
    </source>
</evidence>
<keyword evidence="8" id="KW-0378">Hydrolase</keyword>
<keyword evidence="18" id="KW-1185">Reference proteome</keyword>
<dbReference type="GO" id="GO:0010468">
    <property type="term" value="P:regulation of gene expression"/>
    <property type="evidence" value="ECO:0007669"/>
    <property type="project" value="UniProtKB-ARBA"/>
</dbReference>
<dbReference type="GO" id="GO:0003678">
    <property type="term" value="F:DNA helicase activity"/>
    <property type="evidence" value="ECO:0007669"/>
    <property type="project" value="UniProtKB-EC"/>
</dbReference>
<dbReference type="InterPro" id="IPR041430">
    <property type="entry name" value="ADD_ATRX"/>
</dbReference>
<dbReference type="GO" id="GO:0031297">
    <property type="term" value="P:replication fork processing"/>
    <property type="evidence" value="ECO:0007669"/>
    <property type="project" value="TreeGrafter"/>
</dbReference>
<feature type="compositionally biased region" description="Polar residues" evidence="15">
    <location>
        <begin position="89"/>
        <end position="109"/>
    </location>
</feature>
<keyword evidence="13" id="KW-0539">Nucleus</keyword>
<comment type="caution">
    <text evidence="17">The sequence shown here is derived from an EMBL/GenBank/DDBJ whole genome shotgun (WGS) entry which is preliminary data.</text>
</comment>
<evidence type="ECO:0000256" key="4">
    <source>
        <dbReference type="ARBA" id="ARBA00022723"/>
    </source>
</evidence>
<feature type="compositionally biased region" description="Acidic residues" evidence="15">
    <location>
        <begin position="505"/>
        <end position="543"/>
    </location>
</feature>
<evidence type="ECO:0000313" key="18">
    <source>
        <dbReference type="Proteomes" id="UP001221898"/>
    </source>
</evidence>
<dbReference type="EMBL" id="JAINUG010000395">
    <property type="protein sequence ID" value="KAJ8372578.1"/>
    <property type="molecule type" value="Genomic_DNA"/>
</dbReference>
<evidence type="ECO:0000256" key="9">
    <source>
        <dbReference type="ARBA" id="ARBA00022833"/>
    </source>
</evidence>
<feature type="compositionally biased region" description="Basic and acidic residues" evidence="15">
    <location>
        <begin position="173"/>
        <end position="185"/>
    </location>
</feature>
<gene>
    <name evidence="17" type="ORF">AAFF_G00281220</name>
</gene>
<comment type="subcellular location">
    <subcellularLocation>
        <location evidence="1">Nucleus</location>
    </subcellularLocation>
</comment>
<dbReference type="GO" id="GO:0016787">
    <property type="term" value="F:hydrolase activity"/>
    <property type="evidence" value="ECO:0007669"/>
    <property type="project" value="UniProtKB-KW"/>
</dbReference>
<dbReference type="GO" id="GO:0005721">
    <property type="term" value="C:pericentric heterochromatin"/>
    <property type="evidence" value="ECO:0007669"/>
    <property type="project" value="TreeGrafter"/>
</dbReference>
<organism evidence="17 18">
    <name type="scientific">Aldrovandia affinis</name>
    <dbReference type="NCBI Taxonomy" id="143900"/>
    <lineage>
        <taxon>Eukaryota</taxon>
        <taxon>Metazoa</taxon>
        <taxon>Chordata</taxon>
        <taxon>Craniata</taxon>
        <taxon>Vertebrata</taxon>
        <taxon>Euteleostomi</taxon>
        <taxon>Actinopterygii</taxon>
        <taxon>Neopterygii</taxon>
        <taxon>Teleostei</taxon>
        <taxon>Notacanthiformes</taxon>
        <taxon>Halosauridae</taxon>
        <taxon>Aldrovandia</taxon>
    </lineage>
</organism>
<feature type="compositionally biased region" description="Acidic residues" evidence="15">
    <location>
        <begin position="958"/>
        <end position="974"/>
    </location>
</feature>
<keyword evidence="6" id="KW-0227">DNA damage</keyword>
<keyword evidence="11" id="KW-0238">DNA-binding</keyword>
<dbReference type="GO" id="GO:0005524">
    <property type="term" value="F:ATP binding"/>
    <property type="evidence" value="ECO:0007669"/>
    <property type="project" value="UniProtKB-KW"/>
</dbReference>
<evidence type="ECO:0000259" key="16">
    <source>
        <dbReference type="PROSITE" id="PS51533"/>
    </source>
</evidence>
<evidence type="ECO:0000256" key="12">
    <source>
        <dbReference type="ARBA" id="ARBA00023204"/>
    </source>
</evidence>
<sequence>MLLKLPTSGRCCELAVIDCASNITPITLLQVSHTPSVSDQLEMTAEICSTSKLNTLVTKLHEYLGHSSEEESSELQVPEISHGELSKVSCESNTTDQIMEEPGSSTDTVKPSSSRSKRKPAVVTKHTGLDESDISDQSENEGTASDNPSESKLDVNSLPKGTVVVKPEPVGNEAKDDFRGPEFRSRGSAKLKTDYMRKRGGEHLQGIVSCTACGQQVNHFQRDSFYQHPVLKVLICKSCFKFYSSDDISKDADGMDEQCRWCAEGGNLICCDFCNNAFCKKCILRNLGRKELSCIMDEESKWYCYVCSPEALQDLVAACDSVLQNLEQLWQRHRKRARDEHEKPGRDVGKHRHQQKSKATLNGKDHGSDGVGSSTLTISYKALKVPKELAKKTKKLIETTTSLNHTFIKFIQQASTDQGTSMVRLRHLKAFRSVLADLKVAHSALEESLEQEFKGVQLQNGEESGCDVSSGRQDLIPEEADDTGNHVKEGTKESNMNNLAGDAEDHCEEDGATDGEVDGVTDGEVDGATDGEVDGATDGELDGEVDRMATDGEVEGATDGEKDRTADGVAEGATDTVLDDVEMKERPAALPKEKRRSSGGQGARVKRAVSEKEVGGEEGSDCEGESSLDKEIVSVPLSVPDELFEMVDGTTDSSGAAERKSRAGGRARKSSRSTASLRKSPDSAKGPIKVTKNLVLKLTPVPLEQTPMPRSQSEGMGDELREDEGSKDEEEEGEEEEVKEEHGASDEEDGVTDMEGTLLQKEGPDNRRLPRLKTTPLRKQADGKSKPATAQVKSESDMDQDSPAKAKAPHVGKGRKADGEKGSGRNVASSSKADDSDSDEVPAVLLQTADMTASSDEADEDEDSASKAPPEKVRRRCLFQLQKSSTSSRDQAAHKRKVKVNPSDLDATTKTNKTANVKKQKGSDSSNYDSDLEKEIKSLSKLSTVKRGRRGAKKQAEEEQEGEGEEGEGEEEEEGEKREGERRKKREIAESGRGKEKGGRAEKEAEKPECATIVFLK</sequence>
<feature type="compositionally biased region" description="Polar residues" evidence="15">
    <location>
        <begin position="140"/>
        <end position="150"/>
    </location>
</feature>
<accession>A0AAD7RA35</accession>
<keyword evidence="5" id="KW-0547">Nucleotide-binding</keyword>
<feature type="compositionally biased region" description="Basic residues" evidence="15">
    <location>
        <begin position="662"/>
        <end position="671"/>
    </location>
</feature>
<dbReference type="InterPro" id="IPR013083">
    <property type="entry name" value="Znf_RING/FYVE/PHD"/>
</dbReference>
<dbReference type="PANTHER" id="PTHR46357:SF1">
    <property type="entry name" value="TRANSCRIPTIONAL REGULATOR ATRX"/>
    <property type="match status" value="1"/>
</dbReference>
<evidence type="ECO:0000256" key="3">
    <source>
        <dbReference type="ARBA" id="ARBA00012551"/>
    </source>
</evidence>
<evidence type="ECO:0000256" key="1">
    <source>
        <dbReference type="ARBA" id="ARBA00004123"/>
    </source>
</evidence>
<evidence type="ECO:0000256" key="8">
    <source>
        <dbReference type="ARBA" id="ARBA00022801"/>
    </source>
</evidence>
<keyword evidence="7" id="KW-0863">Zinc-finger</keyword>
<feature type="compositionally biased region" description="Basic residues" evidence="15">
    <location>
        <begin position="944"/>
        <end position="953"/>
    </location>
</feature>
<feature type="compositionally biased region" description="Polar residues" evidence="15">
    <location>
        <begin position="881"/>
        <end position="890"/>
    </location>
</feature>
<reference evidence="17" key="1">
    <citation type="journal article" date="2023" name="Science">
        <title>Genome structures resolve the early diversification of teleost fishes.</title>
        <authorList>
            <person name="Parey E."/>
            <person name="Louis A."/>
            <person name="Montfort J."/>
            <person name="Bouchez O."/>
            <person name="Roques C."/>
            <person name="Iampietro C."/>
            <person name="Lluch J."/>
            <person name="Castinel A."/>
            <person name="Donnadieu C."/>
            <person name="Desvignes T."/>
            <person name="Floi Bucao C."/>
            <person name="Jouanno E."/>
            <person name="Wen M."/>
            <person name="Mejri S."/>
            <person name="Dirks R."/>
            <person name="Jansen H."/>
            <person name="Henkel C."/>
            <person name="Chen W.J."/>
            <person name="Zahm M."/>
            <person name="Cabau C."/>
            <person name="Klopp C."/>
            <person name="Thompson A.W."/>
            <person name="Robinson-Rechavi M."/>
            <person name="Braasch I."/>
            <person name="Lecointre G."/>
            <person name="Bobe J."/>
            <person name="Postlethwait J.H."/>
            <person name="Berthelot C."/>
            <person name="Roest Crollius H."/>
            <person name="Guiguen Y."/>
        </authorList>
    </citation>
    <scope>NUCLEOTIDE SEQUENCE</scope>
    <source>
        <strain evidence="17">NC1722</strain>
    </source>
</reference>
<proteinExistence type="inferred from homology"/>
<dbReference type="PROSITE" id="PS51533">
    <property type="entry name" value="ADD"/>
    <property type="match status" value="1"/>
</dbReference>
<dbReference type="InterPro" id="IPR011011">
    <property type="entry name" value="Znf_FYVE_PHD"/>
</dbReference>
<keyword evidence="12" id="KW-0234">DNA repair</keyword>
<comment type="catalytic activity">
    <reaction evidence="14">
        <text>ATP + H2O = ADP + phosphate + H(+)</text>
        <dbReference type="Rhea" id="RHEA:13065"/>
        <dbReference type="ChEBI" id="CHEBI:15377"/>
        <dbReference type="ChEBI" id="CHEBI:15378"/>
        <dbReference type="ChEBI" id="CHEBI:30616"/>
        <dbReference type="ChEBI" id="CHEBI:43474"/>
        <dbReference type="ChEBI" id="CHEBI:456216"/>
        <dbReference type="EC" id="3.6.4.12"/>
    </reaction>
</comment>
<feature type="region of interest" description="Disordered" evidence="15">
    <location>
        <begin position="67"/>
        <end position="185"/>
    </location>
</feature>
<dbReference type="GO" id="GO:0006281">
    <property type="term" value="P:DNA repair"/>
    <property type="evidence" value="ECO:0007669"/>
    <property type="project" value="UniProtKB-KW"/>
</dbReference>
<dbReference type="Gene3D" id="3.30.40.10">
    <property type="entry name" value="Zinc/RING finger domain, C3HC4 (zinc finger)"/>
    <property type="match status" value="1"/>
</dbReference>
<dbReference type="InterPro" id="IPR052131">
    <property type="entry name" value="ATRX_domain-containing"/>
</dbReference>
<dbReference type="AlphaFoldDB" id="A0AAD7RA35"/>
<evidence type="ECO:0000256" key="5">
    <source>
        <dbReference type="ARBA" id="ARBA00022741"/>
    </source>
</evidence>
<dbReference type="Pfam" id="PF17981">
    <property type="entry name" value="ADD_ATRX"/>
    <property type="match status" value="1"/>
</dbReference>
<dbReference type="GO" id="GO:0031490">
    <property type="term" value="F:chromatin DNA binding"/>
    <property type="evidence" value="ECO:0007669"/>
    <property type="project" value="TreeGrafter"/>
</dbReference>
<evidence type="ECO:0000256" key="13">
    <source>
        <dbReference type="ARBA" id="ARBA00023242"/>
    </source>
</evidence>
<dbReference type="GO" id="GO:0006338">
    <property type="term" value="P:chromatin remodeling"/>
    <property type="evidence" value="ECO:0007669"/>
    <property type="project" value="TreeGrafter"/>
</dbReference>
<feature type="compositionally biased region" description="Acidic residues" evidence="15">
    <location>
        <begin position="616"/>
        <end position="626"/>
    </location>
</feature>
<protein>
    <recommendedName>
        <fullName evidence="3">DNA helicase</fullName>
        <ecNumber evidence="3">3.6.4.12</ecNumber>
    </recommendedName>
</protein>
<evidence type="ECO:0000313" key="17">
    <source>
        <dbReference type="EMBL" id="KAJ8372578.1"/>
    </source>
</evidence>
<name>A0AAD7RA35_9TELE</name>
<dbReference type="PANTHER" id="PTHR46357">
    <property type="entry name" value="TRANSCRIPTIONAL REGULATOR ATRX"/>
    <property type="match status" value="1"/>
</dbReference>
<dbReference type="GO" id="GO:0005634">
    <property type="term" value="C:nucleus"/>
    <property type="evidence" value="ECO:0007669"/>
    <property type="project" value="UniProtKB-SubCell"/>
</dbReference>
<dbReference type="EC" id="3.6.4.12" evidence="3"/>
<comment type="similarity">
    <text evidence="2">Belongs to the SNF2/RAD54 helicase family.</text>
</comment>
<feature type="compositionally biased region" description="Basic and acidic residues" evidence="15">
    <location>
        <begin position="483"/>
        <end position="492"/>
    </location>
</feature>
<evidence type="ECO:0000256" key="7">
    <source>
        <dbReference type="ARBA" id="ARBA00022771"/>
    </source>
</evidence>
<dbReference type="SUPFAM" id="SSF57903">
    <property type="entry name" value="FYVE/PHD zinc finger"/>
    <property type="match status" value="1"/>
</dbReference>
<evidence type="ECO:0000256" key="10">
    <source>
        <dbReference type="ARBA" id="ARBA00022840"/>
    </source>
</evidence>
<evidence type="ECO:0000256" key="6">
    <source>
        <dbReference type="ARBA" id="ARBA00022763"/>
    </source>
</evidence>
<feature type="region of interest" description="Disordered" evidence="15">
    <location>
        <begin position="460"/>
        <end position="1017"/>
    </location>
</feature>
<keyword evidence="4" id="KW-0479">Metal-binding</keyword>
<dbReference type="Proteomes" id="UP001221898">
    <property type="component" value="Unassembled WGS sequence"/>
</dbReference>
<keyword evidence="10" id="KW-0067">ATP-binding</keyword>
<feature type="domain" description="PHD-type" evidence="16">
    <location>
        <begin position="198"/>
        <end position="335"/>
    </location>
</feature>
<dbReference type="GO" id="GO:0008270">
    <property type="term" value="F:zinc ion binding"/>
    <property type="evidence" value="ECO:0007669"/>
    <property type="project" value="UniProtKB-KW"/>
</dbReference>
<feature type="compositionally biased region" description="Acidic residues" evidence="15">
    <location>
        <begin position="130"/>
        <end position="139"/>
    </location>
</feature>
<keyword evidence="9" id="KW-0862">Zinc</keyword>
<feature type="compositionally biased region" description="Basic and acidic residues" evidence="15">
    <location>
        <begin position="337"/>
        <end position="348"/>
    </location>
</feature>
<feature type="region of interest" description="Disordered" evidence="15">
    <location>
        <begin position="334"/>
        <end position="370"/>
    </location>
</feature>